<keyword evidence="1" id="KW-0472">Membrane</keyword>
<protein>
    <recommendedName>
        <fullName evidence="2">CAAX prenyl protease 2/Lysostaphin resistance protein A-like domain-containing protein</fullName>
    </recommendedName>
</protein>
<dbReference type="EMBL" id="BMOD01000002">
    <property type="protein sequence ID" value="GGJ23631.1"/>
    <property type="molecule type" value="Genomic_DNA"/>
</dbReference>
<gene>
    <name evidence="3" type="ORF">GCM10008938_07280</name>
</gene>
<dbReference type="Proteomes" id="UP000632222">
    <property type="component" value="Unassembled WGS sequence"/>
</dbReference>
<feature type="transmembrane region" description="Helical" evidence="1">
    <location>
        <begin position="152"/>
        <end position="169"/>
    </location>
</feature>
<feature type="domain" description="CAAX prenyl protease 2/Lysostaphin resistance protein A-like" evidence="2">
    <location>
        <begin position="145"/>
        <end position="220"/>
    </location>
</feature>
<feature type="transmembrane region" description="Helical" evidence="1">
    <location>
        <begin position="207"/>
        <end position="228"/>
    </location>
</feature>
<evidence type="ECO:0000313" key="3">
    <source>
        <dbReference type="EMBL" id="GGJ23631.1"/>
    </source>
</evidence>
<feature type="transmembrane region" description="Helical" evidence="1">
    <location>
        <begin position="71"/>
        <end position="91"/>
    </location>
</feature>
<keyword evidence="1" id="KW-1133">Transmembrane helix</keyword>
<feature type="transmembrane region" description="Helical" evidence="1">
    <location>
        <begin position="29"/>
        <end position="51"/>
    </location>
</feature>
<accession>A0ABQ2CVJ7</accession>
<name>A0ABQ2CVJ7_9DEIO</name>
<keyword evidence="4" id="KW-1185">Reference proteome</keyword>
<feature type="transmembrane region" description="Helical" evidence="1">
    <location>
        <begin position="122"/>
        <end position="140"/>
    </location>
</feature>
<reference evidence="4" key="1">
    <citation type="journal article" date="2019" name="Int. J. Syst. Evol. Microbiol.">
        <title>The Global Catalogue of Microorganisms (GCM) 10K type strain sequencing project: providing services to taxonomists for standard genome sequencing and annotation.</title>
        <authorList>
            <consortium name="The Broad Institute Genomics Platform"/>
            <consortium name="The Broad Institute Genome Sequencing Center for Infectious Disease"/>
            <person name="Wu L."/>
            <person name="Ma J."/>
        </authorList>
    </citation>
    <scope>NUCLEOTIDE SEQUENCE [LARGE SCALE GENOMIC DNA]</scope>
    <source>
        <strain evidence="4">JCM 14370</strain>
    </source>
</reference>
<evidence type="ECO:0000256" key="1">
    <source>
        <dbReference type="SAM" id="Phobius"/>
    </source>
</evidence>
<feature type="transmembrane region" description="Helical" evidence="1">
    <location>
        <begin position="181"/>
        <end position="200"/>
    </location>
</feature>
<organism evidence="3 4">
    <name type="scientific">Deinococcus roseus</name>
    <dbReference type="NCBI Taxonomy" id="392414"/>
    <lineage>
        <taxon>Bacteria</taxon>
        <taxon>Thermotogati</taxon>
        <taxon>Deinococcota</taxon>
        <taxon>Deinococci</taxon>
        <taxon>Deinococcales</taxon>
        <taxon>Deinococcaceae</taxon>
        <taxon>Deinococcus</taxon>
    </lineage>
</organism>
<evidence type="ECO:0000259" key="2">
    <source>
        <dbReference type="Pfam" id="PF02517"/>
    </source>
</evidence>
<sequence length="231" mass="26562">MLQPLRDWWHFIKRPQFEPQPVSQINRTFLILLVFQCLLSVLSLLIPSTLIPNFEKLADDNSVLKMIEESGWFWTILGAAFLEEVIFRLPVGPYHSRFLIPSGLLLLLLGWAFKALFWMQVVMAFGMGIFVLGILGLHYEYRDMLRDVWRKIFPVVFYLFAFVFALVHLSNYETGLKSLNLPTMLLLVIPQFLAGLMFGYVRVRMGFLNGVALHAAYNAVFLVPLVGFSSP</sequence>
<keyword evidence="1" id="KW-0812">Transmembrane</keyword>
<dbReference type="RefSeq" id="WP_189000033.1">
    <property type="nucleotide sequence ID" value="NZ_BMOD01000002.1"/>
</dbReference>
<proteinExistence type="predicted"/>
<feature type="transmembrane region" description="Helical" evidence="1">
    <location>
        <begin position="98"/>
        <end position="116"/>
    </location>
</feature>
<comment type="caution">
    <text evidence="3">The sequence shown here is derived from an EMBL/GenBank/DDBJ whole genome shotgun (WGS) entry which is preliminary data.</text>
</comment>
<dbReference type="Pfam" id="PF02517">
    <property type="entry name" value="Rce1-like"/>
    <property type="match status" value="1"/>
</dbReference>
<dbReference type="InterPro" id="IPR003675">
    <property type="entry name" value="Rce1/LyrA-like_dom"/>
</dbReference>
<evidence type="ECO:0000313" key="4">
    <source>
        <dbReference type="Proteomes" id="UP000632222"/>
    </source>
</evidence>